<keyword evidence="1" id="KW-1185">Reference proteome</keyword>
<evidence type="ECO:0000313" key="2">
    <source>
        <dbReference type="WBParaSite" id="Pan_g6289.t1"/>
    </source>
</evidence>
<accession>A0A7E4W2A0</accession>
<sequence>MRKLQAAHDVEAVKQCLLQFEAVLRRPVFVNPWWSSLGHTKLLRVTTTDRDKRQALDAKRKKAERELATADINDVSNDIVWVKFNSKKPQNKTILRVKGEQYRVNGKEQKCSDTIEVLGQRFIESLHGGR</sequence>
<dbReference type="PANTHER" id="PTHR45975">
    <property type="entry name" value="NUCLEOSOME-REMODELING FACTOR SUBUNIT BPTF"/>
    <property type="match status" value="1"/>
</dbReference>
<reference evidence="1" key="1">
    <citation type="journal article" date="2013" name="Genetics">
        <title>The draft genome and transcriptome of Panagrellus redivivus are shaped by the harsh demands of a free-living lifestyle.</title>
        <authorList>
            <person name="Srinivasan J."/>
            <person name="Dillman A.R."/>
            <person name="Macchietto M.G."/>
            <person name="Heikkinen L."/>
            <person name="Lakso M."/>
            <person name="Fracchia K.M."/>
            <person name="Antoshechkin I."/>
            <person name="Mortazavi A."/>
            <person name="Wong G."/>
            <person name="Sternberg P.W."/>
        </authorList>
    </citation>
    <scope>NUCLEOTIDE SEQUENCE [LARGE SCALE GENOMIC DNA]</scope>
    <source>
        <strain evidence="1">MT8872</strain>
    </source>
</reference>
<dbReference type="GO" id="GO:0006357">
    <property type="term" value="P:regulation of transcription by RNA polymerase II"/>
    <property type="evidence" value="ECO:0007669"/>
    <property type="project" value="InterPro"/>
</dbReference>
<protein>
    <submittedName>
        <fullName evidence="2">SUI1 domain-containing protein</fullName>
    </submittedName>
</protein>
<evidence type="ECO:0000313" key="1">
    <source>
        <dbReference type="Proteomes" id="UP000492821"/>
    </source>
</evidence>
<dbReference type="GO" id="GO:0016589">
    <property type="term" value="C:NURF complex"/>
    <property type="evidence" value="ECO:0007669"/>
    <property type="project" value="InterPro"/>
</dbReference>
<dbReference type="WBParaSite" id="Pan_g6289.t1">
    <property type="protein sequence ID" value="Pan_g6289.t1"/>
    <property type="gene ID" value="Pan_g6289"/>
</dbReference>
<dbReference type="PANTHER" id="PTHR45975:SF2">
    <property type="entry name" value="NUCLEOSOME-REMODELING FACTOR SUBUNIT BPTF"/>
    <property type="match status" value="1"/>
</dbReference>
<dbReference type="Proteomes" id="UP000492821">
    <property type="component" value="Unassembled WGS sequence"/>
</dbReference>
<dbReference type="GO" id="GO:0000978">
    <property type="term" value="F:RNA polymerase II cis-regulatory region sequence-specific DNA binding"/>
    <property type="evidence" value="ECO:0007669"/>
    <property type="project" value="TreeGrafter"/>
</dbReference>
<organism evidence="1 2">
    <name type="scientific">Panagrellus redivivus</name>
    <name type="common">Microworm</name>
    <dbReference type="NCBI Taxonomy" id="6233"/>
    <lineage>
        <taxon>Eukaryota</taxon>
        <taxon>Metazoa</taxon>
        <taxon>Ecdysozoa</taxon>
        <taxon>Nematoda</taxon>
        <taxon>Chromadorea</taxon>
        <taxon>Rhabditida</taxon>
        <taxon>Tylenchina</taxon>
        <taxon>Panagrolaimomorpha</taxon>
        <taxon>Panagrolaimoidea</taxon>
        <taxon>Panagrolaimidae</taxon>
        <taxon>Panagrellus</taxon>
    </lineage>
</organism>
<reference evidence="2" key="2">
    <citation type="submission" date="2020-10" db="UniProtKB">
        <authorList>
            <consortium name="WormBaseParasite"/>
        </authorList>
    </citation>
    <scope>IDENTIFICATION</scope>
</reference>
<name>A0A7E4W2A0_PANRE</name>
<dbReference type="InterPro" id="IPR038028">
    <property type="entry name" value="BPTF"/>
</dbReference>
<dbReference type="AlphaFoldDB" id="A0A7E4W2A0"/>
<proteinExistence type="predicted"/>